<organism evidence="7 8">
    <name type="scientific">Bradyrhizobium stylosanthis</name>
    <dbReference type="NCBI Taxonomy" id="1803665"/>
    <lineage>
        <taxon>Bacteria</taxon>
        <taxon>Pseudomonadati</taxon>
        <taxon>Pseudomonadota</taxon>
        <taxon>Alphaproteobacteria</taxon>
        <taxon>Hyphomicrobiales</taxon>
        <taxon>Nitrobacteraceae</taxon>
        <taxon>Bradyrhizobium</taxon>
    </lineage>
</organism>
<dbReference type="InterPro" id="IPR007867">
    <property type="entry name" value="GMC_OxRtase_C"/>
</dbReference>
<evidence type="ECO:0000256" key="1">
    <source>
        <dbReference type="ARBA" id="ARBA00001974"/>
    </source>
</evidence>
<dbReference type="GO" id="GO:0016614">
    <property type="term" value="F:oxidoreductase activity, acting on CH-OH group of donors"/>
    <property type="evidence" value="ECO:0007669"/>
    <property type="project" value="InterPro"/>
</dbReference>
<proteinExistence type="inferred from homology"/>
<comment type="cofactor">
    <cofactor evidence="1">
        <name>FAD</name>
        <dbReference type="ChEBI" id="CHEBI:57692"/>
    </cofactor>
</comment>
<dbReference type="SUPFAM" id="SSF51905">
    <property type="entry name" value="FAD/NAD(P)-binding domain"/>
    <property type="match status" value="1"/>
</dbReference>
<dbReference type="PROSITE" id="PS51379">
    <property type="entry name" value="4FE4S_FER_2"/>
    <property type="match status" value="1"/>
</dbReference>
<reference evidence="7 8" key="1">
    <citation type="submission" date="2019-06" db="EMBL/GenBank/DDBJ databases">
        <title>Genomic Encyclopedia of Type Strains, Phase IV (KMG-V): Genome sequencing to study the core and pangenomes of soil and plant-associated prokaryotes.</title>
        <authorList>
            <person name="Whitman W."/>
        </authorList>
    </citation>
    <scope>NUCLEOTIDE SEQUENCE [LARGE SCALE GENOMIC DNA]</scope>
    <source>
        <strain evidence="7 8">BR 510</strain>
    </source>
</reference>
<dbReference type="InterPro" id="IPR051473">
    <property type="entry name" value="P2Ox-like"/>
</dbReference>
<keyword evidence="5" id="KW-0560">Oxidoreductase</keyword>
<dbReference type="EMBL" id="VITK01000012">
    <property type="protein sequence ID" value="TWA92076.1"/>
    <property type="molecule type" value="Genomic_DNA"/>
</dbReference>
<evidence type="ECO:0000259" key="6">
    <source>
        <dbReference type="PROSITE" id="PS51379"/>
    </source>
</evidence>
<dbReference type="RefSeq" id="WP_063690579.1">
    <property type="nucleotide sequence ID" value="NZ_LVEM01000003.1"/>
</dbReference>
<dbReference type="GO" id="GO:0050660">
    <property type="term" value="F:flavin adenine dinucleotide binding"/>
    <property type="evidence" value="ECO:0007669"/>
    <property type="project" value="InterPro"/>
</dbReference>
<dbReference type="Gene3D" id="3.50.50.60">
    <property type="entry name" value="FAD/NAD(P)-binding domain"/>
    <property type="match status" value="2"/>
</dbReference>
<evidence type="ECO:0000313" key="7">
    <source>
        <dbReference type="EMBL" id="TWA92076.1"/>
    </source>
</evidence>
<keyword evidence="4" id="KW-0274">FAD</keyword>
<dbReference type="InterPro" id="IPR017896">
    <property type="entry name" value="4Fe4S_Fe-S-bd"/>
</dbReference>
<protein>
    <submittedName>
        <fullName evidence="7">Paromamine 6'-oxidase/6'''-hydroxyneomycin C oxidase/2'-deamino-2'-hydroxyparomamine 6'-oxidase</fullName>
    </submittedName>
</protein>
<dbReference type="Pfam" id="PF00732">
    <property type="entry name" value="GMC_oxred_N"/>
    <property type="match status" value="1"/>
</dbReference>
<keyword evidence="8" id="KW-1185">Reference proteome</keyword>
<evidence type="ECO:0000256" key="2">
    <source>
        <dbReference type="ARBA" id="ARBA00010790"/>
    </source>
</evidence>
<dbReference type="InterPro" id="IPR036188">
    <property type="entry name" value="FAD/NAD-bd_sf"/>
</dbReference>
<name>A0A560D4N8_9BRAD</name>
<comment type="similarity">
    <text evidence="2">Belongs to the GMC oxidoreductase family.</text>
</comment>
<dbReference type="Proteomes" id="UP000319949">
    <property type="component" value="Unassembled WGS sequence"/>
</dbReference>
<dbReference type="Pfam" id="PF01266">
    <property type="entry name" value="DAO"/>
    <property type="match status" value="1"/>
</dbReference>
<evidence type="ECO:0000256" key="3">
    <source>
        <dbReference type="ARBA" id="ARBA00022630"/>
    </source>
</evidence>
<dbReference type="InterPro" id="IPR006076">
    <property type="entry name" value="FAD-dep_OxRdtase"/>
</dbReference>
<evidence type="ECO:0000256" key="5">
    <source>
        <dbReference type="ARBA" id="ARBA00023002"/>
    </source>
</evidence>
<comment type="caution">
    <text evidence="7">The sequence shown here is derived from an EMBL/GenBank/DDBJ whole genome shotgun (WGS) entry which is preliminary data.</text>
</comment>
<dbReference type="PANTHER" id="PTHR42784">
    <property type="entry name" value="PYRANOSE 2-OXIDASE"/>
    <property type="match status" value="1"/>
</dbReference>
<keyword evidence="3" id="KW-0285">Flavoprotein</keyword>
<dbReference type="InterPro" id="IPR000172">
    <property type="entry name" value="GMC_OxRdtase_N"/>
</dbReference>
<dbReference type="STRING" id="1803665.GCA_001641335_05581"/>
<evidence type="ECO:0000256" key="4">
    <source>
        <dbReference type="ARBA" id="ARBA00022827"/>
    </source>
</evidence>
<feature type="domain" description="4Fe-4S ferredoxin-type" evidence="6">
    <location>
        <begin position="181"/>
        <end position="211"/>
    </location>
</feature>
<dbReference type="PANTHER" id="PTHR42784:SF1">
    <property type="entry name" value="PYRANOSE 2-OXIDASE"/>
    <property type="match status" value="1"/>
</dbReference>
<dbReference type="Pfam" id="PF05199">
    <property type="entry name" value="GMC_oxred_C"/>
    <property type="match status" value="1"/>
</dbReference>
<dbReference type="AlphaFoldDB" id="A0A560D4N8"/>
<evidence type="ECO:0000313" key="8">
    <source>
        <dbReference type="Proteomes" id="UP000319949"/>
    </source>
</evidence>
<gene>
    <name evidence="7" type="ORF">FBZ96_11282</name>
</gene>
<accession>A0A560D4N8</accession>
<sequence>MTSNAVDVCVVGSGASGSIVAHEVARHGFQVLVLEAGQELPAGASLKSVQRGFGNALVRSPSGTLTPRGRPWTVSALGGGMTLYAGIAFRCRTVDFDARAHVAADALDPVWPFDYGELRPYYEELERRIGIARLAGADPLEPPSDPGLLPPHEYSLQGTLIANAGGRLGWLPFPTPLAINSVPYRGQAACDRCGPCNEHLCPSGARADARSPFTERSLPRGALTIASGSKAVHIGLGSVSRVASVEWLDTVIQQRARVRARCVVLAGNAIQSAALLLRSAQPTAPRGIGNCTGMVGRGICFKISGYVSGTIMADRLPSHPPGGPFSTVAMTDHYLDADAPSGLGGLLYEASPAERAVSGRKLKLRVHFLAADQPMRSNAVRLSNRRDRLGLQKIILEYRTHPLDKSRLDYLSHRASDLLTEAGAKKISYTASNYQFGSGHLHGGCRAGTDPKESVVDRWGRVHDIDNLYVADGGFFPYPGGVNPTFTIQANALRIARRIVTQLA</sequence>